<dbReference type="SMART" id="SM00209">
    <property type="entry name" value="TSP1"/>
    <property type="match status" value="1"/>
</dbReference>
<sequence length="446" mass="49407">MGSGARGYLARSLLLAAIFLSNYITWTTCRHHYTHNVNGHRSRHRRQGAGLFLSASYIVPGGEGSGAWGEWGEVSPCSRTCGGGVASQKRICLEVGSDGQPLCTGGDTKYFSCQTQDCPEGSGDFRAEQCAAYDNKTFRDQKYKMEYSVGMAADEFLEDQRRRPSPVVGYILGVRWQPAVKQKPTTILIMKRQHVRNTRNTRAFPLSDVGDDKTAKYARASPKSDGRAKQQGTVTMSELRIASWNIGTMTGRSAELSAILERRRINICCVQETKWKGAKSRQIGKGFKLIYYGTENGKNGVGIILDQHLSQKVIEINRASDRIISVKLALENQTCLNIVCVYAPQVGCPETEKQDFWEELCTHMNAIPVTEQRIICGDLNGYVGSGVDRFEGHHGGFGYGTRNKEGTTILEFAASLNLAIVNTFFKRKRNTSLLIKVGNPKHKSTI</sequence>
<dbReference type="InterPro" id="IPR027124">
    <property type="entry name" value="Swc5/CFDP1/2"/>
</dbReference>
<feature type="non-terminal residue" evidence="1">
    <location>
        <position position="446"/>
    </location>
</feature>
<evidence type="ECO:0000313" key="2">
    <source>
        <dbReference type="Proteomes" id="UP000838878"/>
    </source>
</evidence>
<dbReference type="EMBL" id="OV170227">
    <property type="protein sequence ID" value="CAH0728115.1"/>
    <property type="molecule type" value="Genomic_DNA"/>
</dbReference>
<dbReference type="Gene3D" id="2.20.100.10">
    <property type="entry name" value="Thrombospondin type-1 (TSP1) repeat"/>
    <property type="match status" value="1"/>
</dbReference>
<dbReference type="SUPFAM" id="SSF82895">
    <property type="entry name" value="TSP-1 type 1 repeat"/>
    <property type="match status" value="1"/>
</dbReference>
<dbReference type="InterPro" id="IPR036691">
    <property type="entry name" value="Endo/exonu/phosph_ase_sf"/>
</dbReference>
<dbReference type="PANTHER" id="PTHR23227:SF67">
    <property type="entry name" value="CRANIOFACIAL DEVELOPMENT PROTEIN 2-LIKE"/>
    <property type="match status" value="1"/>
</dbReference>
<protein>
    <submittedName>
        <fullName evidence="1">Uncharacterized protein</fullName>
    </submittedName>
</protein>
<dbReference type="AlphaFoldDB" id="A0A8J9YIP2"/>
<keyword evidence="2" id="KW-1185">Reference proteome</keyword>
<gene>
    <name evidence="1" type="ORF">BINO364_LOCUS13376</name>
</gene>
<name>A0A8J9YIP2_9NEOP</name>
<accession>A0A8J9YIP2</accession>
<dbReference type="InterPro" id="IPR000884">
    <property type="entry name" value="TSP1_rpt"/>
</dbReference>
<evidence type="ECO:0000313" key="1">
    <source>
        <dbReference type="EMBL" id="CAH0728115.1"/>
    </source>
</evidence>
<reference evidence="1" key="1">
    <citation type="submission" date="2021-12" db="EMBL/GenBank/DDBJ databases">
        <authorList>
            <person name="Martin H S."/>
        </authorList>
    </citation>
    <scope>NUCLEOTIDE SEQUENCE</scope>
</reference>
<dbReference type="SUPFAM" id="SSF56219">
    <property type="entry name" value="DNase I-like"/>
    <property type="match status" value="1"/>
</dbReference>
<dbReference type="InterPro" id="IPR036383">
    <property type="entry name" value="TSP1_rpt_sf"/>
</dbReference>
<organism evidence="1 2">
    <name type="scientific">Brenthis ino</name>
    <name type="common">lesser marbled fritillary</name>
    <dbReference type="NCBI Taxonomy" id="405034"/>
    <lineage>
        <taxon>Eukaryota</taxon>
        <taxon>Metazoa</taxon>
        <taxon>Ecdysozoa</taxon>
        <taxon>Arthropoda</taxon>
        <taxon>Hexapoda</taxon>
        <taxon>Insecta</taxon>
        <taxon>Pterygota</taxon>
        <taxon>Neoptera</taxon>
        <taxon>Endopterygota</taxon>
        <taxon>Lepidoptera</taxon>
        <taxon>Glossata</taxon>
        <taxon>Ditrysia</taxon>
        <taxon>Papilionoidea</taxon>
        <taxon>Nymphalidae</taxon>
        <taxon>Heliconiinae</taxon>
        <taxon>Argynnini</taxon>
        <taxon>Brenthis</taxon>
    </lineage>
</organism>
<dbReference type="PROSITE" id="PS50092">
    <property type="entry name" value="TSP1"/>
    <property type="match status" value="1"/>
</dbReference>
<proteinExistence type="predicted"/>
<dbReference type="OrthoDB" id="418748at2759"/>
<dbReference type="Proteomes" id="UP000838878">
    <property type="component" value="Chromosome 7"/>
</dbReference>
<dbReference type="PANTHER" id="PTHR23227">
    <property type="entry name" value="BUCENTAUR RELATED"/>
    <property type="match status" value="1"/>
</dbReference>
<dbReference type="Pfam" id="PF00090">
    <property type="entry name" value="TSP_1"/>
    <property type="match status" value="1"/>
</dbReference>
<dbReference type="CDD" id="cd09076">
    <property type="entry name" value="L1-EN"/>
    <property type="match status" value="1"/>
</dbReference>
<dbReference type="Gene3D" id="3.60.10.10">
    <property type="entry name" value="Endonuclease/exonuclease/phosphatase"/>
    <property type="match status" value="1"/>
</dbReference>